<accession>A0A9P5B442</accession>
<dbReference type="Proteomes" id="UP000737391">
    <property type="component" value="Unassembled WGS sequence"/>
</dbReference>
<evidence type="ECO:0000313" key="2">
    <source>
        <dbReference type="Proteomes" id="UP000737391"/>
    </source>
</evidence>
<organism evidence="1 2">
    <name type="scientific">Fusarium agapanthi</name>
    <dbReference type="NCBI Taxonomy" id="1803897"/>
    <lineage>
        <taxon>Eukaryota</taxon>
        <taxon>Fungi</taxon>
        <taxon>Dikarya</taxon>
        <taxon>Ascomycota</taxon>
        <taxon>Pezizomycotina</taxon>
        <taxon>Sordariomycetes</taxon>
        <taxon>Hypocreomycetidae</taxon>
        <taxon>Hypocreales</taxon>
        <taxon>Nectriaceae</taxon>
        <taxon>Fusarium</taxon>
        <taxon>Fusarium fujikuroi species complex</taxon>
    </lineage>
</organism>
<name>A0A9P5B442_9HYPO</name>
<dbReference type="AlphaFoldDB" id="A0A9P5B442"/>
<sequence length="399" mass="44787">MFIHNLSHVAERFGKFLEQQEHPGVFLPRSAIKFLEIQVEAVPVLNPRTARDHRQGFDDARCLLRIAQAIKELIGLVGISIELKANGNFRSKYADLAQLLKQDLVETNLRDARLVNGGGDVGARKELLLTLMNMCAPHELDASISITALASSTSWPLFLTLRDTSRVIYREEEHESIDEIFPNDYGAAQINFIKSLAIDMMGHLPQLDEMCILPNGQHFCRRKRVLRDGPISLEDLYIIDSTSLHPFSNGYNFMDTTALLREMGGSGIRSPEPLGSHVSTPIPAEDILHSVPSDSLDRQDAYPLSEMNTNIDRASEACKAGTIIETECLKQESDHNHTSISEVYLDQIRLEASPAPRRDYNNWQGPIILDTKFAGDIETLELVAIAKYFTQYRSESELI</sequence>
<reference evidence="1" key="1">
    <citation type="submission" date="2020-01" db="EMBL/GenBank/DDBJ databases">
        <title>Identification and distribution of gene clusters putatively required for synthesis of sphingolipid metabolism inhibitors in phylogenetically diverse species of the filamentous fungus Fusarium.</title>
        <authorList>
            <person name="Kim H.-S."/>
            <person name="Busman M."/>
            <person name="Brown D.W."/>
            <person name="Divon H."/>
            <person name="Uhlig S."/>
            <person name="Proctor R.H."/>
        </authorList>
    </citation>
    <scope>NUCLEOTIDE SEQUENCE</scope>
    <source>
        <strain evidence="1">NRRL 31653</strain>
    </source>
</reference>
<dbReference type="EMBL" id="LUFC02000740">
    <property type="protein sequence ID" value="KAF4494627.1"/>
    <property type="molecule type" value="Genomic_DNA"/>
</dbReference>
<evidence type="ECO:0000313" key="1">
    <source>
        <dbReference type="EMBL" id="KAF4494627.1"/>
    </source>
</evidence>
<proteinExistence type="predicted"/>
<keyword evidence="2" id="KW-1185">Reference proteome</keyword>
<dbReference type="OrthoDB" id="5102016at2759"/>
<gene>
    <name evidence="1" type="ORF">FAGAP_9227</name>
</gene>
<comment type="caution">
    <text evidence="1">The sequence shown here is derived from an EMBL/GenBank/DDBJ whole genome shotgun (WGS) entry which is preliminary data.</text>
</comment>
<protein>
    <submittedName>
        <fullName evidence="1">Uncharacterized protein</fullName>
    </submittedName>
</protein>